<accession>A0A9P8T7J7</accession>
<dbReference type="GeneID" id="70233347"/>
<name>A0A9P8T7J7_9ASCO</name>
<evidence type="ECO:0000313" key="2">
    <source>
        <dbReference type="Proteomes" id="UP000769157"/>
    </source>
</evidence>
<proteinExistence type="predicted"/>
<reference evidence="1" key="2">
    <citation type="submission" date="2021-01" db="EMBL/GenBank/DDBJ databases">
        <authorList>
            <person name="Schikora-Tamarit M.A."/>
        </authorList>
    </citation>
    <scope>NUCLEOTIDE SEQUENCE</scope>
    <source>
        <strain evidence="1">CBS6075</strain>
    </source>
</reference>
<dbReference type="AlphaFoldDB" id="A0A9P8T7J7"/>
<dbReference type="RefSeq" id="XP_046063521.1">
    <property type="nucleotide sequence ID" value="XM_046202134.1"/>
</dbReference>
<gene>
    <name evidence="1" type="ORF">OGAPHI_001379</name>
</gene>
<evidence type="ECO:0000313" key="1">
    <source>
        <dbReference type="EMBL" id="KAH3669258.1"/>
    </source>
</evidence>
<sequence length="345" mass="36579">MEVSAGKVSTALARGLITKPLDFRVGVGSAGILGNRGIPLGLVLLASCWTLGKELINLVWHVEVFFWVHAPFSLELRNVVNAKSRAVRGRLALVEGTNANNRVDVDEHGLLDVAGLADSVDNAVDVVGTVFNLEHCPVACLHFFVHVLGVGQINAAVKRDLVVIVQNDQVVQSQVAGQRDRLQSNTFLQTGVADNAVDGVVHHRDIGPVVQRGQVFGRNGQSNAVGNSLAQRPGGQLDSRVLDLGVAGTERVDPRGVVRLELLHSHVLVPGQVQEHVLEQTRVAVGQNNPVAVEEVGVVRRISHGVLPQSNTHGSHAHSAAGMAAAVLLDKVSNEASEGAQNKVV</sequence>
<protein>
    <submittedName>
        <fullName evidence="1">Uncharacterized protein</fullName>
    </submittedName>
</protein>
<organism evidence="1 2">
    <name type="scientific">Ogataea philodendri</name>
    <dbReference type="NCBI Taxonomy" id="1378263"/>
    <lineage>
        <taxon>Eukaryota</taxon>
        <taxon>Fungi</taxon>
        <taxon>Dikarya</taxon>
        <taxon>Ascomycota</taxon>
        <taxon>Saccharomycotina</taxon>
        <taxon>Pichiomycetes</taxon>
        <taxon>Pichiales</taxon>
        <taxon>Pichiaceae</taxon>
        <taxon>Ogataea</taxon>
    </lineage>
</organism>
<dbReference type="EMBL" id="JAEUBE010000137">
    <property type="protein sequence ID" value="KAH3669258.1"/>
    <property type="molecule type" value="Genomic_DNA"/>
</dbReference>
<keyword evidence="2" id="KW-1185">Reference proteome</keyword>
<dbReference type="Proteomes" id="UP000769157">
    <property type="component" value="Unassembled WGS sequence"/>
</dbReference>
<reference evidence="1" key="1">
    <citation type="journal article" date="2021" name="Open Biol.">
        <title>Shared evolutionary footprints suggest mitochondrial oxidative damage underlies multiple complex I losses in fungi.</title>
        <authorList>
            <person name="Schikora-Tamarit M.A."/>
            <person name="Marcet-Houben M."/>
            <person name="Nosek J."/>
            <person name="Gabaldon T."/>
        </authorList>
    </citation>
    <scope>NUCLEOTIDE SEQUENCE</scope>
    <source>
        <strain evidence="1">CBS6075</strain>
    </source>
</reference>
<comment type="caution">
    <text evidence="1">The sequence shown here is derived from an EMBL/GenBank/DDBJ whole genome shotgun (WGS) entry which is preliminary data.</text>
</comment>